<proteinExistence type="predicted"/>
<dbReference type="SUPFAM" id="SSF49562">
    <property type="entry name" value="C2 domain (Calcium/lipid-binding domain, CaLB)"/>
    <property type="match status" value="1"/>
</dbReference>
<dbReference type="InterPro" id="IPR000008">
    <property type="entry name" value="C2_dom"/>
</dbReference>
<protein>
    <recommendedName>
        <fullName evidence="1">C2 domain-containing protein</fullName>
    </recommendedName>
</protein>
<dbReference type="Proteomes" id="UP000032180">
    <property type="component" value="Chromosome 5"/>
</dbReference>
<dbReference type="GO" id="GO:0006952">
    <property type="term" value="P:defense response"/>
    <property type="evidence" value="ECO:0007669"/>
    <property type="project" value="InterPro"/>
</dbReference>
<feature type="domain" description="C2" evidence="1">
    <location>
        <begin position="1"/>
        <end position="112"/>
    </location>
</feature>
<name>A0A0D9WFS2_9ORYZ</name>
<reference evidence="2 3" key="1">
    <citation type="submission" date="2012-08" db="EMBL/GenBank/DDBJ databases">
        <title>Oryza genome evolution.</title>
        <authorList>
            <person name="Wing R.A."/>
        </authorList>
    </citation>
    <scope>NUCLEOTIDE SEQUENCE</scope>
</reference>
<dbReference type="PROSITE" id="PS50004">
    <property type="entry name" value="C2"/>
    <property type="match status" value="1"/>
</dbReference>
<dbReference type="HOGENOM" id="CLU_049673_4_0_1"/>
<sequence>MASRTLELTLLSASDLRGVNLVSRMEVYAVVYLAGDPRSRHRLPTDRSGGGRNPSWSNATVRLAVPASGAGCGALRVLLRTERAAGSDRDVGEVVVPLPGLLACAGDGPMAAAETASYPVRKVGSSRTTHGVLNLSYKLGAVVHPDAAACGCKPAAPAYLAAAAAAYKAAPPPVYGCRRLPPVVGTGVCGGR</sequence>
<dbReference type="Gramene" id="LPERR05G11050.1">
    <property type="protein sequence ID" value="LPERR05G11050.1"/>
    <property type="gene ID" value="LPERR05G11050"/>
</dbReference>
<dbReference type="STRING" id="77586.A0A0D9WFS2"/>
<dbReference type="Gene3D" id="2.60.40.150">
    <property type="entry name" value="C2 domain"/>
    <property type="match status" value="1"/>
</dbReference>
<dbReference type="PANTHER" id="PTHR32246">
    <property type="entry name" value="INGRESSION PROTEIN FIC1"/>
    <property type="match status" value="1"/>
</dbReference>
<evidence type="ECO:0000259" key="1">
    <source>
        <dbReference type="PROSITE" id="PS50004"/>
    </source>
</evidence>
<dbReference type="AlphaFoldDB" id="A0A0D9WFS2"/>
<dbReference type="Pfam" id="PF00168">
    <property type="entry name" value="C2"/>
    <property type="match status" value="1"/>
</dbReference>
<dbReference type="InterPro" id="IPR044750">
    <property type="entry name" value="C2_SRC2/BAP"/>
</dbReference>
<evidence type="ECO:0000313" key="2">
    <source>
        <dbReference type="EnsemblPlants" id="LPERR05G11050.1"/>
    </source>
</evidence>
<reference evidence="2" key="3">
    <citation type="submission" date="2015-04" db="UniProtKB">
        <authorList>
            <consortium name="EnsemblPlants"/>
        </authorList>
    </citation>
    <scope>IDENTIFICATION</scope>
</reference>
<dbReference type="PANTHER" id="PTHR32246:SF27">
    <property type="entry name" value="OS05G0370300 PROTEIN"/>
    <property type="match status" value="1"/>
</dbReference>
<reference evidence="3" key="2">
    <citation type="submission" date="2013-12" db="EMBL/GenBank/DDBJ databases">
        <authorList>
            <person name="Yu Y."/>
            <person name="Lee S."/>
            <person name="de Baynast K."/>
            <person name="Wissotski M."/>
            <person name="Liu L."/>
            <person name="Talag J."/>
            <person name="Goicoechea J."/>
            <person name="Angelova A."/>
            <person name="Jetty R."/>
            <person name="Kudrna D."/>
            <person name="Golser W."/>
            <person name="Rivera L."/>
            <person name="Zhang J."/>
            <person name="Wing R."/>
        </authorList>
    </citation>
    <scope>NUCLEOTIDE SEQUENCE</scope>
</reference>
<dbReference type="InterPro" id="IPR035892">
    <property type="entry name" value="C2_domain_sf"/>
</dbReference>
<dbReference type="EnsemblPlants" id="LPERR05G11050.1">
    <property type="protein sequence ID" value="LPERR05G11050.1"/>
    <property type="gene ID" value="LPERR05G11050"/>
</dbReference>
<dbReference type="CDD" id="cd04051">
    <property type="entry name" value="C2_SRC2_like"/>
    <property type="match status" value="1"/>
</dbReference>
<evidence type="ECO:0000313" key="3">
    <source>
        <dbReference type="Proteomes" id="UP000032180"/>
    </source>
</evidence>
<keyword evidence="3" id="KW-1185">Reference proteome</keyword>
<dbReference type="eggNOG" id="ENOG502QUNY">
    <property type="taxonomic scope" value="Eukaryota"/>
</dbReference>
<accession>A0A0D9WFS2</accession>
<organism evidence="2 3">
    <name type="scientific">Leersia perrieri</name>
    <dbReference type="NCBI Taxonomy" id="77586"/>
    <lineage>
        <taxon>Eukaryota</taxon>
        <taxon>Viridiplantae</taxon>
        <taxon>Streptophyta</taxon>
        <taxon>Embryophyta</taxon>
        <taxon>Tracheophyta</taxon>
        <taxon>Spermatophyta</taxon>
        <taxon>Magnoliopsida</taxon>
        <taxon>Liliopsida</taxon>
        <taxon>Poales</taxon>
        <taxon>Poaceae</taxon>
        <taxon>BOP clade</taxon>
        <taxon>Oryzoideae</taxon>
        <taxon>Oryzeae</taxon>
        <taxon>Oryzinae</taxon>
        <taxon>Leersia</taxon>
    </lineage>
</organism>